<feature type="region of interest" description="Disordered" evidence="1">
    <location>
        <begin position="1740"/>
        <end position="1815"/>
    </location>
</feature>
<dbReference type="GO" id="GO:0009986">
    <property type="term" value="C:cell surface"/>
    <property type="evidence" value="ECO:0000318"/>
    <property type="project" value="GO_Central"/>
</dbReference>
<dbReference type="GeneID" id="3257234"/>
<keyword evidence="2" id="KW-0472">Membrane</keyword>
<dbReference type="eggNOG" id="KOG1216">
    <property type="taxonomic scope" value="Eukaryota"/>
</dbReference>
<dbReference type="GO" id="GO:0001402">
    <property type="term" value="P:signal transduction involved in filamentous growth"/>
    <property type="evidence" value="ECO:0000318"/>
    <property type="project" value="GO_Central"/>
</dbReference>
<dbReference type="GO" id="GO:0005576">
    <property type="term" value="C:extracellular region"/>
    <property type="evidence" value="ECO:0000318"/>
    <property type="project" value="GO_Central"/>
</dbReference>
<evidence type="ECO:0000256" key="1">
    <source>
        <dbReference type="SAM" id="MobiDB-lite"/>
    </source>
</evidence>
<dbReference type="GO" id="GO:0005034">
    <property type="term" value="F:osmosensor activity"/>
    <property type="evidence" value="ECO:0000318"/>
    <property type="project" value="GO_Central"/>
</dbReference>
<organism evidence="4 5">
    <name type="scientific">Cryptococcus deneoformans (strain JEC21 / ATCC MYA-565)</name>
    <name type="common">Cryptococcus neoformans var. neoformans serotype D</name>
    <dbReference type="NCBI Taxonomy" id="214684"/>
    <lineage>
        <taxon>Eukaryota</taxon>
        <taxon>Fungi</taxon>
        <taxon>Dikarya</taxon>
        <taxon>Basidiomycota</taxon>
        <taxon>Agaricomycotina</taxon>
        <taxon>Tremellomycetes</taxon>
        <taxon>Tremellales</taxon>
        <taxon>Cryptococcaceae</taxon>
        <taxon>Cryptococcus</taxon>
        <taxon>Cryptococcus neoformans species complex</taxon>
    </lineage>
</organism>
<dbReference type="GO" id="GO:0030427">
    <property type="term" value="C:site of polarized growth"/>
    <property type="evidence" value="ECO:0000318"/>
    <property type="project" value="GO_Central"/>
</dbReference>
<dbReference type="Proteomes" id="UP000002149">
    <property type="component" value="Chromosome 4"/>
</dbReference>
<protein>
    <recommendedName>
        <fullName evidence="6">Mid2 domain-containing protein</fullName>
    </recommendedName>
</protein>
<feature type="compositionally biased region" description="Basic and acidic residues" evidence="1">
    <location>
        <begin position="1747"/>
        <end position="1765"/>
    </location>
</feature>
<dbReference type="OrthoDB" id="3366093at2759"/>
<feature type="compositionally biased region" description="Polar residues" evidence="1">
    <location>
        <begin position="1791"/>
        <end position="1815"/>
    </location>
</feature>
<accession>Q5KHT7</accession>
<evidence type="ECO:0000313" key="5">
    <source>
        <dbReference type="Proteomes" id="UP000002149"/>
    </source>
</evidence>
<keyword evidence="2" id="KW-1133">Transmembrane helix</keyword>
<keyword evidence="2" id="KW-0812">Transmembrane</keyword>
<feature type="compositionally biased region" description="Polar residues" evidence="1">
    <location>
        <begin position="1023"/>
        <end position="1045"/>
    </location>
</feature>
<feature type="signal peptide" evidence="3">
    <location>
        <begin position="1"/>
        <end position="33"/>
    </location>
</feature>
<dbReference type="InParanoid" id="Q5KHT7"/>
<dbReference type="RefSeq" id="XP_024512636.1">
    <property type="nucleotide sequence ID" value="XM_024657092.1"/>
</dbReference>
<dbReference type="GO" id="GO:0006972">
    <property type="term" value="P:hyperosmotic response"/>
    <property type="evidence" value="ECO:0000318"/>
    <property type="project" value="GO_Central"/>
</dbReference>
<dbReference type="GO" id="GO:0005886">
    <property type="term" value="C:plasma membrane"/>
    <property type="evidence" value="ECO:0000318"/>
    <property type="project" value="GO_Central"/>
</dbReference>
<feature type="compositionally biased region" description="Low complexity" evidence="1">
    <location>
        <begin position="1010"/>
        <end position="1022"/>
    </location>
</feature>
<feature type="chain" id="PRO_5004258161" description="Mid2 domain-containing protein" evidence="3">
    <location>
        <begin position="34"/>
        <end position="1872"/>
    </location>
</feature>
<dbReference type="GO" id="GO:0007232">
    <property type="term" value="P:osmosensory signaling pathway via Sho1 osmosensor"/>
    <property type="evidence" value="ECO:0000318"/>
    <property type="project" value="GO_Central"/>
</dbReference>
<dbReference type="PaxDb" id="214684-Q5KHT7"/>
<dbReference type="HOGENOM" id="CLU_002194_0_0_1"/>
<feature type="region of interest" description="Disordered" evidence="1">
    <location>
        <begin position="1010"/>
        <end position="1045"/>
    </location>
</feature>
<feature type="compositionally biased region" description="Low complexity" evidence="1">
    <location>
        <begin position="1767"/>
        <end position="1781"/>
    </location>
</feature>
<evidence type="ECO:0008006" key="6">
    <source>
        <dbReference type="Google" id="ProtNLM"/>
    </source>
</evidence>
<keyword evidence="3" id="KW-0732">Signal</keyword>
<feature type="region of interest" description="Disordered" evidence="1">
    <location>
        <begin position="1185"/>
        <end position="1205"/>
    </location>
</feature>
<feature type="transmembrane region" description="Helical" evidence="2">
    <location>
        <begin position="1654"/>
        <end position="1675"/>
    </location>
</feature>
<dbReference type="OMA" id="NHDSVDY"/>
<evidence type="ECO:0000256" key="2">
    <source>
        <dbReference type="SAM" id="Phobius"/>
    </source>
</evidence>
<evidence type="ECO:0000313" key="4">
    <source>
        <dbReference type="EMBL" id="AAW42843.1"/>
    </source>
</evidence>
<name>Q5KHT7_CRYD1</name>
<dbReference type="GO" id="GO:0031505">
    <property type="term" value="P:fungal-type cell wall organization"/>
    <property type="evidence" value="ECO:0000318"/>
    <property type="project" value="GO_Central"/>
</dbReference>
<dbReference type="EMBL" id="AE017344">
    <property type="protein sequence ID" value="AAW42843.1"/>
    <property type="molecule type" value="Genomic_DNA"/>
</dbReference>
<dbReference type="GO" id="GO:0030010">
    <property type="term" value="P:establishment of cell polarity"/>
    <property type="evidence" value="ECO:0000318"/>
    <property type="project" value="GO_Central"/>
</dbReference>
<dbReference type="VEuPathDB" id="FungiDB:CND05330"/>
<keyword evidence="5" id="KW-1185">Reference proteome</keyword>
<evidence type="ECO:0000256" key="3">
    <source>
        <dbReference type="SAM" id="SignalP"/>
    </source>
</evidence>
<sequence length="1872" mass="192576">MRHRRQRYTPPSLALVPILVILILAVVAEVGEALEHGRGGTGVERRVHNQTRRRAMEGKKRQFNLISELESLGSSVPSNLFDLLAPTTSTESSTSQLVSSADSTSSVQSSTQPVATSVLESSTNLIQSIASSVPSFETSSITGALAASAIESHSATLTSSSRESSSASQSKVDVESTSSIVYAVTSDQGTSTSYSSEAASSYSPIASSSSTAASSISSLEYSSETFTPAPSVASILTSSAIELSTKSPTPVLISQQSSTSPSQTVLATPEAIVESITSKSQFRSRSFQVSKFLPVSSSILSFSQIFFRFSILFDGWRWPCVFAHAVTVNGTMAAQWDPVPTVVWSTKSKGKRWYREMKRQESGQTGEGDVNSGAVTETDIQTEAEDLGNTAANTVGQVGVTADQDWGITSAAAAEVTSALVEVTSVSVGQQITSIAPESTTAVIIVTSAQTDSQPITIAQTGVQASSLDEDVWSFSSDAVVTLAAPSAVTADSSAFSATSAAAQEVGISIVVTAVSSQPGETILSDYGVATSTTIDDIGVMSLSLEVVSSSSSEPLVSTQSGGGISVVMETASITTSAVETEGWILSEAAGWPSSESLTVAGGVTSDLTENSLPSVATSSAASYTSFQSLSEDLSSVSLGETSVVPTSASVNIFSNTISNTLSDIISSTSDARNDTALPLMSSSMSAANPEGTFTTPLSTTILPTGSSSVDGPSESSDYSSAMGSSIDFSVSSTSNTLFLSQSRFSTYSGLPTASPIVSMVMGSDGVSGSMVVISPSSGLSPTTVLSSAGDLPSSATLPLTVSAMTTKDGVSLSATVTVIESSSASFLEAFTVSDGLSESSGLSAESYSLFRSSATDTTSNEGFISSGNGFATKSNGITGSSWVEGANLTTTFGGIPASVSLPMTTETGDLSAMSEIISTFSSAFEGSTTDATEGDILSSLTQYRQFVASSTSSPTSVTSFLPSSLSSVFLSSSNTSVVQKTDMQDSFLGSQSEVSTAATQTAAVYVSQSGSPSLSGSDVPLTTSEAVASSEVTPSNSAPSDGATTSLAASAFGTVEPSSVTSSLGEAVPSLLDISTSISEAAITTAASSSAPFNPLSTPIFETASEAPDVVPSSTSVSEVPDVIPSSTSVSEAAITSAASSSAPFDPLSTSVFEPASATSEASDVVPSSSEVFPVSDGASSSNVFSTSSPFEPSVTESSSYVEPSDTSFMPGALVGTTSSLEPSSSISVVVDDTTSQIVSESFARMPIPTESSGSSLQTITQTTVPTTVSAVAYAGPSSSVIESSNILSDDPEPSLSSSQSAVYTGIVSQTVSSSFSGEKSMKPSSSAQMSVLDSASGSVNQAATSASDYPLTAAAPVSASSITMSSSKAESSESEANISGMVNVTAITSAPAVTGSQVMTFDPVTSSSSPSSFDEWSESSTNAYTATSSINEGYTPTQTWLIVASTASSSYQATSAYTSQVASQSGSGSSSTTASPSIASIPSSMPTLIVPGNSVANNANAGTGGDDDPIKGDTLIAILLAEEQYPWWFVVASSDATSQLFNTFPTLISNALEVDSSEISTYGLQVYQPASWDGDETSLLTQYMAYIPSEYFDTLNAYIQTASSPLYNQSGIEGQLAAQINTAFPLAAASDTAPSSSSTSDGSSSSKKKRNIIIGVCVGVGGALWIALVWWVYKRTKRSNDKAVHKRLSEHMSMFPDHRFMSQVYQGGVTTNNGWVNDRRVSRAPSIAASEIDDRPSSFYASPFENDRSMRDQRRGYNDDANRVSHGSNSGSSTESPLSYGGHSVFGGNWSQNPNSYSQNHDGYQSPTRSRMSQNPFEDMVTRSYLGTAGMKAAMPKRRSALGKPVNKALISQPKLQGNSLEFRDYGSHA</sequence>
<feature type="compositionally biased region" description="Polar residues" evidence="1">
    <location>
        <begin position="1196"/>
        <end position="1205"/>
    </location>
</feature>
<dbReference type="InterPro" id="IPR039295">
    <property type="entry name" value="MSB2"/>
</dbReference>
<reference evidence="4 5" key="1">
    <citation type="journal article" date="2005" name="Science">
        <title>The genome of the basidiomycetous yeast and human pathogen Cryptococcus neoformans.</title>
        <authorList>
            <person name="Loftus B.J."/>
            <person name="Fung E."/>
            <person name="Roncaglia P."/>
            <person name="Rowley D."/>
            <person name="Amedeo P."/>
            <person name="Bruno D."/>
            <person name="Vamathevan J."/>
            <person name="Miranda M."/>
            <person name="Anderson I.J."/>
            <person name="Fraser J.A."/>
            <person name="Allen J.E."/>
            <person name="Bosdet I.E."/>
            <person name="Brent M.R."/>
            <person name="Chiu R."/>
            <person name="Doering T.L."/>
            <person name="Donlin M.J."/>
            <person name="D'Souza C.A."/>
            <person name="Fox D.S."/>
            <person name="Grinberg V."/>
            <person name="Fu J."/>
            <person name="Fukushima M."/>
            <person name="Haas B.J."/>
            <person name="Huang J.C."/>
            <person name="Janbon G."/>
            <person name="Jones S.J."/>
            <person name="Koo H.L."/>
            <person name="Krzywinski M.I."/>
            <person name="Kwon-Chung J.K."/>
            <person name="Lengeler K.B."/>
            <person name="Maiti R."/>
            <person name="Marra M.A."/>
            <person name="Marra R.E."/>
            <person name="Mathewson C.A."/>
            <person name="Mitchell T.G."/>
            <person name="Pertea M."/>
            <person name="Riggs F.R."/>
            <person name="Salzberg S.L."/>
            <person name="Schein J.E."/>
            <person name="Shvartsbeyn A."/>
            <person name="Shin H."/>
            <person name="Shumway M."/>
            <person name="Specht C.A."/>
            <person name="Suh B.B."/>
            <person name="Tenney A."/>
            <person name="Utterback T.R."/>
            <person name="Wickes B.L."/>
            <person name="Wortman J.R."/>
            <person name="Wye N.H."/>
            <person name="Kronstad J.W."/>
            <person name="Lodge J.K."/>
            <person name="Heitman J."/>
            <person name="Davis R.W."/>
            <person name="Fraser C.M."/>
            <person name="Hyman R.W."/>
        </authorList>
    </citation>
    <scope>NUCLEOTIDE SEQUENCE [LARGE SCALE GENOMIC DNA]</scope>
    <source>
        <strain evidence="5">JEC21 / ATCC MYA-565</strain>
    </source>
</reference>
<dbReference type="PANTHER" id="PTHR35778:SF1">
    <property type="entry name" value="SIGNALING MUCIN HKR1-RELATED"/>
    <property type="match status" value="1"/>
</dbReference>
<accession>Q55UK7</accession>
<gene>
    <name evidence="4" type="ordered locus">CND05330</name>
</gene>
<feature type="region of interest" description="Disordered" evidence="1">
    <location>
        <begin position="1283"/>
        <end position="1302"/>
    </location>
</feature>
<proteinExistence type="predicted"/>
<dbReference type="PANTHER" id="PTHR35778">
    <property type="entry name" value="SIGNALING MUCIN HKR1-RELATED"/>
    <property type="match status" value="1"/>
</dbReference>